<feature type="transmembrane region" description="Helical" evidence="1">
    <location>
        <begin position="201"/>
        <end position="222"/>
    </location>
</feature>
<dbReference type="InterPro" id="IPR018692">
    <property type="entry name" value="DUF2189"/>
</dbReference>
<feature type="transmembrane region" description="Helical" evidence="1">
    <location>
        <begin position="42"/>
        <end position="61"/>
    </location>
</feature>
<evidence type="ECO:0000313" key="2">
    <source>
        <dbReference type="EMBL" id="BDW85580.1"/>
    </source>
</evidence>
<dbReference type="KEGG" id="rmai:MACH21_17570"/>
<evidence type="ECO:0000256" key="1">
    <source>
        <dbReference type="SAM" id="Phobius"/>
    </source>
</evidence>
<proteinExistence type="predicted"/>
<keyword evidence="3" id="KW-1185">Reference proteome</keyword>
<evidence type="ECO:0000313" key="3">
    <source>
        <dbReference type="Proteomes" id="UP001337723"/>
    </source>
</evidence>
<protein>
    <submittedName>
        <fullName evidence="2">Membrane protein</fullName>
    </submittedName>
</protein>
<keyword evidence="1" id="KW-0472">Membrane</keyword>
<name>A0AA48H6A1_9RHOB</name>
<dbReference type="Pfam" id="PF09955">
    <property type="entry name" value="DUF2189"/>
    <property type="match status" value="1"/>
</dbReference>
<keyword evidence="1" id="KW-1133">Transmembrane helix</keyword>
<reference evidence="2 3" key="1">
    <citation type="submission" date="2023-01" db="EMBL/GenBank/DDBJ databases">
        <title>Complete genome sequence of Roseicyclus marinus strain Dej080120_10.</title>
        <authorList>
            <person name="Ueki S."/>
            <person name="Maruyama F."/>
        </authorList>
    </citation>
    <scope>NUCLEOTIDE SEQUENCE [LARGE SCALE GENOMIC DNA]</scope>
    <source>
        <strain evidence="2 3">Dej080120_10</strain>
    </source>
</reference>
<sequence length="264" mass="29434">MSETAEFPVAPSKVPAVRRMGYGDIGAALAAGARDFRAKPMMGLFFSHVYVVGGWLLYLFLVVTEQVWWAIPITVGFPLLGPFLAVGLYEVSRRLEAGQREWRRNDIFGVIWRQRLRQLPSMAWVIIVYFLFWSFFAHMLFALFLGPSALMNVTSSYAYLLQREGVMMLLVGTGFGAVFAFVLFCLTVVSLPLLLDKELDFVTAMLTSIAVVRANPGVMLAWGMTIAGLTFLGMVPGLLGLFVVLPILGHATWHIYRRALVSQD</sequence>
<dbReference type="EMBL" id="AP027266">
    <property type="protein sequence ID" value="BDW85580.1"/>
    <property type="molecule type" value="Genomic_DNA"/>
</dbReference>
<feature type="transmembrane region" description="Helical" evidence="1">
    <location>
        <begin position="123"/>
        <end position="146"/>
    </location>
</feature>
<feature type="transmembrane region" description="Helical" evidence="1">
    <location>
        <begin position="166"/>
        <end position="189"/>
    </location>
</feature>
<gene>
    <name evidence="2" type="ORF">MACH21_17570</name>
</gene>
<accession>A0AA48H6A1</accession>
<dbReference type="AlphaFoldDB" id="A0AA48H6A1"/>
<dbReference type="Proteomes" id="UP001337723">
    <property type="component" value="Chromosome"/>
</dbReference>
<feature type="transmembrane region" description="Helical" evidence="1">
    <location>
        <begin position="228"/>
        <end position="248"/>
    </location>
</feature>
<keyword evidence="1" id="KW-0812">Transmembrane</keyword>
<organism evidence="2 3">
    <name type="scientific">Roseicyclus marinus</name>
    <dbReference type="NCBI Taxonomy" id="2161673"/>
    <lineage>
        <taxon>Bacteria</taxon>
        <taxon>Pseudomonadati</taxon>
        <taxon>Pseudomonadota</taxon>
        <taxon>Alphaproteobacteria</taxon>
        <taxon>Rhodobacterales</taxon>
        <taxon>Roseobacteraceae</taxon>
        <taxon>Roseicyclus</taxon>
    </lineage>
</organism>
<feature type="transmembrane region" description="Helical" evidence="1">
    <location>
        <begin position="67"/>
        <end position="89"/>
    </location>
</feature>
<dbReference type="RefSeq" id="WP_338271394.1">
    <property type="nucleotide sequence ID" value="NZ_AP027266.1"/>
</dbReference>